<evidence type="ECO:0000313" key="2">
    <source>
        <dbReference type="Proteomes" id="UP001219525"/>
    </source>
</evidence>
<comment type="caution">
    <text evidence="1">The sequence shown here is derived from an EMBL/GenBank/DDBJ whole genome shotgun (WGS) entry which is preliminary data.</text>
</comment>
<sequence length="97" mass="10643">PPFPIPKICFVRAGVAVVHPAAKGGTTYTISLRRTCLLEEFINNPESEFVKFVHNGDAVPLLADNDPLYALADFLCFTQHVQYAKSGGLIFISDYQG</sequence>
<dbReference type="Proteomes" id="UP001219525">
    <property type="component" value="Unassembled WGS sequence"/>
</dbReference>
<evidence type="ECO:0008006" key="3">
    <source>
        <dbReference type="Google" id="ProtNLM"/>
    </source>
</evidence>
<feature type="non-terminal residue" evidence="1">
    <location>
        <position position="97"/>
    </location>
</feature>
<dbReference type="Gene3D" id="3.20.200.10">
    <property type="entry name" value="MHCK/EF2 kinase"/>
    <property type="match status" value="1"/>
</dbReference>
<evidence type="ECO:0000313" key="1">
    <source>
        <dbReference type="EMBL" id="KAJ7206097.1"/>
    </source>
</evidence>
<dbReference type="EMBL" id="JARJCW010000041">
    <property type="protein sequence ID" value="KAJ7206097.1"/>
    <property type="molecule type" value="Genomic_DNA"/>
</dbReference>
<feature type="non-terminal residue" evidence="1">
    <location>
        <position position="1"/>
    </location>
</feature>
<gene>
    <name evidence="1" type="ORF">GGX14DRAFT_343351</name>
</gene>
<organism evidence="1 2">
    <name type="scientific">Mycena pura</name>
    <dbReference type="NCBI Taxonomy" id="153505"/>
    <lineage>
        <taxon>Eukaryota</taxon>
        <taxon>Fungi</taxon>
        <taxon>Dikarya</taxon>
        <taxon>Basidiomycota</taxon>
        <taxon>Agaricomycotina</taxon>
        <taxon>Agaricomycetes</taxon>
        <taxon>Agaricomycetidae</taxon>
        <taxon>Agaricales</taxon>
        <taxon>Marasmiineae</taxon>
        <taxon>Mycenaceae</taxon>
        <taxon>Mycena</taxon>
    </lineage>
</organism>
<proteinExistence type="predicted"/>
<accession>A0AAD6VG32</accession>
<dbReference type="AlphaFoldDB" id="A0AAD6VG32"/>
<keyword evidence="2" id="KW-1185">Reference proteome</keyword>
<name>A0AAD6VG32_9AGAR</name>
<protein>
    <recommendedName>
        <fullName evidence="3">Alpha-type protein kinase domain-containing protein</fullName>
    </recommendedName>
</protein>
<reference evidence="1" key="1">
    <citation type="submission" date="2023-03" db="EMBL/GenBank/DDBJ databases">
        <title>Massive genome expansion in bonnet fungi (Mycena s.s.) driven by repeated elements and novel gene families across ecological guilds.</title>
        <authorList>
            <consortium name="Lawrence Berkeley National Laboratory"/>
            <person name="Harder C.B."/>
            <person name="Miyauchi S."/>
            <person name="Viragh M."/>
            <person name="Kuo A."/>
            <person name="Thoen E."/>
            <person name="Andreopoulos B."/>
            <person name="Lu D."/>
            <person name="Skrede I."/>
            <person name="Drula E."/>
            <person name="Henrissat B."/>
            <person name="Morin E."/>
            <person name="Kohler A."/>
            <person name="Barry K."/>
            <person name="LaButti K."/>
            <person name="Morin E."/>
            <person name="Salamov A."/>
            <person name="Lipzen A."/>
            <person name="Mereny Z."/>
            <person name="Hegedus B."/>
            <person name="Baldrian P."/>
            <person name="Stursova M."/>
            <person name="Weitz H."/>
            <person name="Taylor A."/>
            <person name="Grigoriev I.V."/>
            <person name="Nagy L.G."/>
            <person name="Martin F."/>
            <person name="Kauserud H."/>
        </authorList>
    </citation>
    <scope>NUCLEOTIDE SEQUENCE</scope>
    <source>
        <strain evidence="1">9144</strain>
    </source>
</reference>